<dbReference type="PANTHER" id="PTHR15741">
    <property type="entry name" value="BASIC HELIX-LOOP-HELIX ZIP TRANSCRIPTION FACTOR"/>
    <property type="match status" value="1"/>
</dbReference>
<name>A0A343U6Y5_9MAXI</name>
<feature type="compositionally biased region" description="Polar residues" evidence="6">
    <location>
        <begin position="361"/>
        <end position="406"/>
    </location>
</feature>
<keyword evidence="5" id="KW-0539">Nucleus</keyword>
<evidence type="ECO:0000313" key="7">
    <source>
        <dbReference type="EMBL" id="AUZ82870.1"/>
    </source>
</evidence>
<feature type="compositionally biased region" description="Basic residues" evidence="6">
    <location>
        <begin position="416"/>
        <end position="427"/>
    </location>
</feature>
<keyword evidence="4" id="KW-0804">Transcription</keyword>
<dbReference type="GO" id="GO:0000981">
    <property type="term" value="F:DNA-binding transcription factor activity, RNA polymerase II-specific"/>
    <property type="evidence" value="ECO:0007669"/>
    <property type="project" value="TreeGrafter"/>
</dbReference>
<feature type="region of interest" description="Disordered" evidence="6">
    <location>
        <begin position="361"/>
        <end position="508"/>
    </location>
</feature>
<feature type="compositionally biased region" description="Basic and acidic residues" evidence="6">
    <location>
        <begin position="619"/>
        <end position="633"/>
    </location>
</feature>
<evidence type="ECO:0000256" key="5">
    <source>
        <dbReference type="ARBA" id="ARBA00023242"/>
    </source>
</evidence>
<sequence length="633" mass="69916">MAVVRHKEAIHSGHFMISDFEAEAEAEEDISVPQAEEGSNIPQLVPADEVGDISPVPPSLPEPKIPESAFIGSRANQALSIIDISLNKLFQSMSIAYRHKLTSPKWNKFRGLKLRWKDKIRLNNVIWRCWHMQFIKGRNQLLCAFANPLEIDNHDHTEGSTVLEGKYWKRQLQTVTSEYKQWRLFYKHRGAEHEEINGEEWEQLFQHPFQLLEGSKDDASLIPDEENFMEALFNSIAQDPNSRSFMGQTLAVPFPNPREMHRNTTNADFIQPGLVQLQPNLEDFFSDMDGINQLPDWLTNRLPSIQEGPLDGHAPPAGNIHSKPSSNPSGGVQPMYTTINISDVEANDLTRNSVMASLQPAATTDQQYNEQVQSQGEQPYPTTSFAGTVETPSASKYNIDATSSAGASRYPGPISHPKRNSPKHRILCQREYAPDYNYSPSSPSGLSRRMSNSTSQYQSSGLVQASSPYHLPVSTASSDPPGAMPSIGKARSFSNPPMSRPSWKHSPAVEANSELVQLLRSNSKTPRTLPAIESPPVTEPLALRVPSEPDPSPRAALMIPPPSPQSHPQPSFTIGAGPSSRSTKSPPESSVGAFSSLSFQAEAVLLPIRGNNDFEVESEDSHPETKLKGVVDL</sequence>
<organism evidence="7">
    <name type="scientific">Tigriopus kingsejongensis</name>
    <dbReference type="NCBI Taxonomy" id="1133412"/>
    <lineage>
        <taxon>Eukaryota</taxon>
        <taxon>Metazoa</taxon>
        <taxon>Ecdysozoa</taxon>
        <taxon>Arthropoda</taxon>
        <taxon>Crustacea</taxon>
        <taxon>Multicrustacea</taxon>
        <taxon>Hexanauplia</taxon>
        <taxon>Copepoda</taxon>
        <taxon>Harpacticoida</taxon>
        <taxon>Harpacticidae</taxon>
        <taxon>Tigriopus</taxon>
    </lineage>
</organism>
<evidence type="ECO:0000256" key="1">
    <source>
        <dbReference type="ARBA" id="ARBA00004123"/>
    </source>
</evidence>
<dbReference type="AlphaFoldDB" id="A0A343U6Y5"/>
<evidence type="ECO:0000256" key="6">
    <source>
        <dbReference type="SAM" id="MobiDB-lite"/>
    </source>
</evidence>
<feature type="region of interest" description="Disordered" evidence="6">
    <location>
        <begin position="302"/>
        <end position="335"/>
    </location>
</feature>
<accession>A0A343U6Y5</accession>
<evidence type="ECO:0000256" key="3">
    <source>
        <dbReference type="ARBA" id="ARBA00023125"/>
    </source>
</evidence>
<proteinExistence type="evidence at transcript level"/>
<feature type="compositionally biased region" description="Low complexity" evidence="6">
    <location>
        <begin position="578"/>
        <end position="590"/>
    </location>
</feature>
<keyword evidence="2" id="KW-0805">Transcription regulation</keyword>
<feature type="compositionally biased region" description="Polar residues" evidence="6">
    <location>
        <begin position="438"/>
        <end position="467"/>
    </location>
</feature>
<dbReference type="GO" id="GO:0005634">
    <property type="term" value="C:nucleus"/>
    <property type="evidence" value="ECO:0007669"/>
    <property type="project" value="UniProtKB-SubCell"/>
</dbReference>
<dbReference type="CDD" id="cd21739">
    <property type="entry name" value="NES2-NLS_ChREBP-like"/>
    <property type="match status" value="1"/>
</dbReference>
<protein>
    <submittedName>
        <fullName evidence="7">MLX-interacting protein</fullName>
    </submittedName>
</protein>
<feature type="compositionally biased region" description="Polar residues" evidence="6">
    <location>
        <begin position="322"/>
        <end position="335"/>
    </location>
</feature>
<feature type="region of interest" description="Disordered" evidence="6">
    <location>
        <begin position="521"/>
        <end position="593"/>
    </location>
</feature>
<reference evidence="7" key="1">
    <citation type="submission" date="2017-07" db="EMBL/GenBank/DDBJ databases">
        <title>Intraspecific fitness towards temperature shifts on heat shock proteins and fatty acid synthesis gene expression in the temperature and Antarctic copepods Tigriopus sp.</title>
        <authorList>
            <person name="Lee J.-S."/>
        </authorList>
    </citation>
    <scope>NUCLEOTIDE SEQUENCE</scope>
</reference>
<comment type="subcellular location">
    <subcellularLocation>
        <location evidence="1">Nucleus</location>
    </subcellularLocation>
</comment>
<dbReference type="EMBL" id="MF491610">
    <property type="protein sequence ID" value="AUZ82870.1"/>
    <property type="molecule type" value="mRNA"/>
</dbReference>
<dbReference type="GO" id="GO:0000978">
    <property type="term" value="F:RNA polymerase II cis-regulatory region sequence-specific DNA binding"/>
    <property type="evidence" value="ECO:0007669"/>
    <property type="project" value="TreeGrafter"/>
</dbReference>
<dbReference type="PANTHER" id="PTHR15741:SF37">
    <property type="entry name" value="LD38259P"/>
    <property type="match status" value="1"/>
</dbReference>
<evidence type="ECO:0000256" key="4">
    <source>
        <dbReference type="ARBA" id="ARBA00023163"/>
    </source>
</evidence>
<dbReference type="InterPro" id="IPR052207">
    <property type="entry name" value="Max-like/E-box_TFs"/>
</dbReference>
<keyword evidence="3" id="KW-0238">DNA-binding</keyword>
<evidence type="ECO:0000256" key="2">
    <source>
        <dbReference type="ARBA" id="ARBA00023015"/>
    </source>
</evidence>
<feature type="region of interest" description="Disordered" evidence="6">
    <location>
        <begin position="614"/>
        <end position="633"/>
    </location>
</feature>